<dbReference type="PROSITE" id="PS00211">
    <property type="entry name" value="ABC_TRANSPORTER_1"/>
    <property type="match status" value="2"/>
</dbReference>
<dbReference type="GO" id="GO:0015833">
    <property type="term" value="P:peptide transport"/>
    <property type="evidence" value="ECO:0007669"/>
    <property type="project" value="InterPro"/>
</dbReference>
<dbReference type="PANTHER" id="PTHR43776">
    <property type="entry name" value="TRANSPORT ATP-BINDING PROTEIN"/>
    <property type="match status" value="1"/>
</dbReference>
<dbReference type="GO" id="GO:0005886">
    <property type="term" value="C:plasma membrane"/>
    <property type="evidence" value="ECO:0007669"/>
    <property type="project" value="UniProtKB-SubCell"/>
</dbReference>
<dbReference type="CDD" id="cd03257">
    <property type="entry name" value="ABC_NikE_OppD_transporters"/>
    <property type="match status" value="2"/>
</dbReference>
<dbReference type="Gene3D" id="3.40.50.300">
    <property type="entry name" value="P-loop containing nucleotide triphosphate hydrolases"/>
    <property type="match status" value="2"/>
</dbReference>
<dbReference type="InterPro" id="IPR003593">
    <property type="entry name" value="AAA+_ATPase"/>
</dbReference>
<comment type="caution">
    <text evidence="7">The sequence shown here is derived from an EMBL/GenBank/DDBJ whole genome shotgun (WGS) entry which is preliminary data.</text>
</comment>
<dbReference type="PANTHER" id="PTHR43776:SF7">
    <property type="entry name" value="D,D-DIPEPTIDE TRANSPORT ATP-BINDING PROTEIN DDPF-RELATED"/>
    <property type="match status" value="1"/>
</dbReference>
<sequence length="644" mass="70254">MTSGGDLLRIEDLSVSFAMFGGQIDAVRKASLRVLPGKVTALVGESGSGKSVISQAIMGILPKSARIGGKILFKDETAPGGVIDLAALAPEGADMRAFRGNRIGMIFQEPMTSLSPLHTIGDQISESLRIHRDVDKAGQRSQTEEMLRLVGFPDPKRAFGMYPFELSGGMRQRAMIAMALICRPSLLIADEPTTALDVTIQAQILQLLKDLQSTFGMAVLLITHDLGIVANMADEVVVIYHGEIMEAGSVEDIFRNPSHPYLKGLMAAVPHFDMKPGERLKALREVPVNVESLIVRRKGERAPARPLPRVEDTLPAPGEDVLLSVRHVGKTFSGRASGWWKKREKSQHRAVDDVSFDIRRGECLGLVGESGCGKTTLSKILMRALSPDTGSIMLNSADGPIDIREAHGKSLERLRTRMQMIFQDPVSSLSPRMTVQNILSEPLEIHRRGDPKSRQQTVKALLKAIGLNERHMNRYPHSFSGGQRQRIGIARALALGPELLICDEPVSALDVSVQAQILNLLKDLQTELGLTYLFISHNLAVVDYMADRIAVMCAGRIVELAPREQLMRAPVHPYTKALLAAVPFPDLDRPLDFVALNAGGASDKKRWNAAFRPGDSDAGLAPADLGNGHWVLASRNADVKELQP</sequence>
<dbReference type="InterPro" id="IPR027417">
    <property type="entry name" value="P-loop_NTPase"/>
</dbReference>
<dbReference type="Proteomes" id="UP001139089">
    <property type="component" value="Unassembled WGS sequence"/>
</dbReference>
<dbReference type="GO" id="GO:0055085">
    <property type="term" value="P:transmembrane transport"/>
    <property type="evidence" value="ECO:0007669"/>
    <property type="project" value="UniProtKB-ARBA"/>
</dbReference>
<gene>
    <name evidence="7" type="ORF">LRX75_09240</name>
</gene>
<organism evidence="7 8">
    <name type="scientific">Rhizobium quercicola</name>
    <dbReference type="NCBI Taxonomy" id="2901226"/>
    <lineage>
        <taxon>Bacteria</taxon>
        <taxon>Pseudomonadati</taxon>
        <taxon>Pseudomonadota</taxon>
        <taxon>Alphaproteobacteria</taxon>
        <taxon>Hyphomicrobiales</taxon>
        <taxon>Rhizobiaceae</taxon>
        <taxon>Rhizobium/Agrobacterium group</taxon>
        <taxon>Rhizobium</taxon>
    </lineage>
</organism>
<dbReference type="InterPro" id="IPR050319">
    <property type="entry name" value="ABC_transp_ATP-bind"/>
</dbReference>
<dbReference type="Pfam" id="PF00005">
    <property type="entry name" value="ABC_tran"/>
    <property type="match status" value="2"/>
</dbReference>
<keyword evidence="4" id="KW-0547">Nucleotide-binding</keyword>
<dbReference type="FunFam" id="3.40.50.300:FF:000016">
    <property type="entry name" value="Oligopeptide ABC transporter ATP-binding component"/>
    <property type="match status" value="2"/>
</dbReference>
<dbReference type="RefSeq" id="WP_231813677.1">
    <property type="nucleotide sequence ID" value="NZ_JAJOZR010000005.1"/>
</dbReference>
<dbReference type="NCBIfam" id="NF007739">
    <property type="entry name" value="PRK10419.1"/>
    <property type="match status" value="2"/>
</dbReference>
<dbReference type="NCBIfam" id="NF008453">
    <property type="entry name" value="PRK11308.1"/>
    <property type="match status" value="2"/>
</dbReference>
<comment type="subcellular location">
    <subcellularLocation>
        <location evidence="1">Cell inner membrane</location>
        <topology evidence="1">Peripheral membrane protein</topology>
    </subcellularLocation>
</comment>
<comment type="similarity">
    <text evidence="2">Belongs to the ABC transporter superfamily.</text>
</comment>
<proteinExistence type="inferred from homology"/>
<dbReference type="EMBL" id="JAJOZR010000005">
    <property type="protein sequence ID" value="MCD7109229.1"/>
    <property type="molecule type" value="Genomic_DNA"/>
</dbReference>
<dbReference type="SUPFAM" id="SSF52540">
    <property type="entry name" value="P-loop containing nucleoside triphosphate hydrolases"/>
    <property type="match status" value="2"/>
</dbReference>
<feature type="domain" description="ABC transporter" evidence="6">
    <location>
        <begin position="8"/>
        <end position="266"/>
    </location>
</feature>
<protein>
    <submittedName>
        <fullName evidence="7">ABC transporter ATP-binding protein</fullName>
    </submittedName>
</protein>
<dbReference type="InterPro" id="IPR013563">
    <property type="entry name" value="Oligopep_ABC_C"/>
</dbReference>
<dbReference type="GO" id="GO:0016887">
    <property type="term" value="F:ATP hydrolysis activity"/>
    <property type="evidence" value="ECO:0007669"/>
    <property type="project" value="InterPro"/>
</dbReference>
<reference evidence="7" key="1">
    <citation type="submission" date="2021-12" db="EMBL/GenBank/DDBJ databases">
        <authorList>
            <person name="Li Y."/>
        </authorList>
    </citation>
    <scope>NUCLEOTIDE SEQUENCE</scope>
    <source>
        <strain evidence="7">DKSPLA3</strain>
    </source>
</reference>
<keyword evidence="8" id="KW-1185">Reference proteome</keyword>
<evidence type="ECO:0000313" key="8">
    <source>
        <dbReference type="Proteomes" id="UP001139089"/>
    </source>
</evidence>
<evidence type="ECO:0000256" key="4">
    <source>
        <dbReference type="ARBA" id="ARBA00022741"/>
    </source>
</evidence>
<dbReference type="InterPro" id="IPR017871">
    <property type="entry name" value="ABC_transporter-like_CS"/>
</dbReference>
<evidence type="ECO:0000256" key="5">
    <source>
        <dbReference type="ARBA" id="ARBA00022840"/>
    </source>
</evidence>
<dbReference type="InterPro" id="IPR003439">
    <property type="entry name" value="ABC_transporter-like_ATP-bd"/>
</dbReference>
<name>A0A9X1NSI5_9HYPH</name>
<evidence type="ECO:0000256" key="1">
    <source>
        <dbReference type="ARBA" id="ARBA00004417"/>
    </source>
</evidence>
<evidence type="ECO:0000256" key="2">
    <source>
        <dbReference type="ARBA" id="ARBA00005417"/>
    </source>
</evidence>
<dbReference type="AlphaFoldDB" id="A0A9X1NSI5"/>
<keyword evidence="5 7" id="KW-0067">ATP-binding</keyword>
<evidence type="ECO:0000313" key="7">
    <source>
        <dbReference type="EMBL" id="MCD7109229.1"/>
    </source>
</evidence>
<accession>A0A9X1NSI5</accession>
<dbReference type="Pfam" id="PF08352">
    <property type="entry name" value="oligo_HPY"/>
    <property type="match status" value="2"/>
</dbReference>
<feature type="domain" description="ABC transporter" evidence="6">
    <location>
        <begin position="323"/>
        <end position="579"/>
    </location>
</feature>
<dbReference type="SMART" id="SM00382">
    <property type="entry name" value="AAA"/>
    <property type="match status" value="2"/>
</dbReference>
<keyword evidence="3" id="KW-0813">Transport</keyword>
<dbReference type="GO" id="GO:0005524">
    <property type="term" value="F:ATP binding"/>
    <property type="evidence" value="ECO:0007669"/>
    <property type="project" value="UniProtKB-KW"/>
</dbReference>
<evidence type="ECO:0000259" key="6">
    <source>
        <dbReference type="PROSITE" id="PS50893"/>
    </source>
</evidence>
<evidence type="ECO:0000256" key="3">
    <source>
        <dbReference type="ARBA" id="ARBA00022448"/>
    </source>
</evidence>
<dbReference type="PROSITE" id="PS50893">
    <property type="entry name" value="ABC_TRANSPORTER_2"/>
    <property type="match status" value="2"/>
</dbReference>